<proteinExistence type="inferred from homology"/>
<evidence type="ECO:0000313" key="8">
    <source>
        <dbReference type="Proteomes" id="UP000279994"/>
    </source>
</evidence>
<dbReference type="RefSeq" id="WP_123224761.1">
    <property type="nucleotide sequence ID" value="NZ_RJSF01000046.1"/>
</dbReference>
<evidence type="ECO:0000256" key="2">
    <source>
        <dbReference type="ARBA" id="ARBA00012076"/>
    </source>
</evidence>
<dbReference type="OrthoDB" id="4308938at2"/>
<evidence type="ECO:0000256" key="5">
    <source>
        <dbReference type="ARBA" id="ARBA00023717"/>
    </source>
</evidence>
<dbReference type="PROSITE" id="PS00166">
    <property type="entry name" value="ENOYL_COA_HYDRATASE"/>
    <property type="match status" value="1"/>
</dbReference>
<comment type="catalytic activity">
    <reaction evidence="4">
        <text>a (3S)-3-hydroxyacyl-CoA = a (2E)-enoyl-CoA + H2O</text>
        <dbReference type="Rhea" id="RHEA:16105"/>
        <dbReference type="ChEBI" id="CHEBI:15377"/>
        <dbReference type="ChEBI" id="CHEBI:57318"/>
        <dbReference type="ChEBI" id="CHEBI:58856"/>
        <dbReference type="EC" id="4.2.1.17"/>
    </reaction>
</comment>
<sequence>MPTSGVRLEEAGANVRVLVIDRVERRNALSIAVKDRIADLVEVLDNDPGVKVIVVTGGPSVFVAGTDVEEMSRLTPTEHTLMATDRMFRVLRACRTPLIAAVDGYALGGGFELALSCDLIVAGAGARFGLPEIRVGVMPGAGGTQRLVRLLGKYQALRLVLTGDHITGTQAHAMGVVSDVTDDGAALARALELAEVIAAMPQLAVQAILEVVEVGAEAPIDVALVLERRAFQLLFDTEDQKEGMRAFLEKRSPEFQNR</sequence>
<reference evidence="7 8" key="1">
    <citation type="submission" date="2018-11" db="EMBL/GenBank/DDBJ databases">
        <authorList>
            <person name="Li F."/>
        </authorList>
    </citation>
    <scope>NUCLEOTIDE SEQUENCE [LARGE SCALE GENOMIC DNA]</scope>
    <source>
        <strain evidence="7 8">Gsoil 818</strain>
    </source>
</reference>
<keyword evidence="8" id="KW-1185">Reference proteome</keyword>
<evidence type="ECO:0000256" key="4">
    <source>
        <dbReference type="ARBA" id="ARBA00023709"/>
    </source>
</evidence>
<dbReference type="GO" id="GO:0006635">
    <property type="term" value="P:fatty acid beta-oxidation"/>
    <property type="evidence" value="ECO:0007669"/>
    <property type="project" value="TreeGrafter"/>
</dbReference>
<comment type="catalytic activity">
    <reaction evidence="5">
        <text>a 4-saturated-(3S)-3-hydroxyacyl-CoA = a (3E)-enoyl-CoA + H2O</text>
        <dbReference type="Rhea" id="RHEA:20724"/>
        <dbReference type="ChEBI" id="CHEBI:15377"/>
        <dbReference type="ChEBI" id="CHEBI:58521"/>
        <dbReference type="ChEBI" id="CHEBI:137480"/>
        <dbReference type="EC" id="4.2.1.17"/>
    </reaction>
</comment>
<accession>A0A3N0GJF4</accession>
<dbReference type="EMBL" id="RJSF01000046">
    <property type="protein sequence ID" value="RNM12180.1"/>
    <property type="molecule type" value="Genomic_DNA"/>
</dbReference>
<dbReference type="Gene3D" id="1.10.12.10">
    <property type="entry name" value="Lyase 2-enoyl-coa Hydratase, Chain A, domain 2"/>
    <property type="match status" value="1"/>
</dbReference>
<evidence type="ECO:0000256" key="1">
    <source>
        <dbReference type="ARBA" id="ARBA00005254"/>
    </source>
</evidence>
<comment type="similarity">
    <text evidence="1 6">Belongs to the enoyl-CoA hydratase/isomerase family.</text>
</comment>
<dbReference type="InterPro" id="IPR014748">
    <property type="entry name" value="Enoyl-CoA_hydra_C"/>
</dbReference>
<evidence type="ECO:0000256" key="6">
    <source>
        <dbReference type="RuleBase" id="RU003707"/>
    </source>
</evidence>
<dbReference type="Pfam" id="PF00378">
    <property type="entry name" value="ECH_1"/>
    <property type="match status" value="1"/>
</dbReference>
<dbReference type="CDD" id="cd06558">
    <property type="entry name" value="crotonase-like"/>
    <property type="match status" value="1"/>
</dbReference>
<dbReference type="InterPro" id="IPR001753">
    <property type="entry name" value="Enoyl-CoA_hydra/iso"/>
</dbReference>
<evidence type="ECO:0000256" key="3">
    <source>
        <dbReference type="ARBA" id="ARBA00023239"/>
    </source>
</evidence>
<dbReference type="Gene3D" id="3.90.226.10">
    <property type="entry name" value="2-enoyl-CoA Hydratase, Chain A, domain 1"/>
    <property type="match status" value="1"/>
</dbReference>
<dbReference type="Proteomes" id="UP000279994">
    <property type="component" value="Unassembled WGS sequence"/>
</dbReference>
<dbReference type="SUPFAM" id="SSF52096">
    <property type="entry name" value="ClpP/crotonase"/>
    <property type="match status" value="1"/>
</dbReference>
<gene>
    <name evidence="7" type="ORF">EFL26_20465</name>
</gene>
<dbReference type="GO" id="GO:0004300">
    <property type="term" value="F:enoyl-CoA hydratase activity"/>
    <property type="evidence" value="ECO:0007669"/>
    <property type="project" value="UniProtKB-EC"/>
</dbReference>
<name>A0A3N0GJF4_9ACTN</name>
<dbReference type="FunFam" id="3.90.226.10:FF:000009">
    <property type="entry name" value="Carnitinyl-CoA dehydratase"/>
    <property type="match status" value="1"/>
</dbReference>
<dbReference type="InterPro" id="IPR018376">
    <property type="entry name" value="Enoyl-CoA_hyd/isom_CS"/>
</dbReference>
<dbReference type="AlphaFoldDB" id="A0A3N0GJF4"/>
<dbReference type="InterPro" id="IPR029045">
    <property type="entry name" value="ClpP/crotonase-like_dom_sf"/>
</dbReference>
<keyword evidence="3" id="KW-0456">Lyase</keyword>
<dbReference type="PANTHER" id="PTHR11941:SF54">
    <property type="entry name" value="ENOYL-COA HYDRATASE, MITOCHONDRIAL"/>
    <property type="match status" value="1"/>
</dbReference>
<evidence type="ECO:0000313" key="7">
    <source>
        <dbReference type="EMBL" id="RNM12180.1"/>
    </source>
</evidence>
<dbReference type="PANTHER" id="PTHR11941">
    <property type="entry name" value="ENOYL-COA HYDRATASE-RELATED"/>
    <property type="match status" value="1"/>
</dbReference>
<dbReference type="EC" id="4.2.1.17" evidence="2"/>
<organism evidence="7 8">
    <name type="scientific">Nocardioides pocheonensis</name>
    <dbReference type="NCBI Taxonomy" id="661485"/>
    <lineage>
        <taxon>Bacteria</taxon>
        <taxon>Bacillati</taxon>
        <taxon>Actinomycetota</taxon>
        <taxon>Actinomycetes</taxon>
        <taxon>Propionibacteriales</taxon>
        <taxon>Nocardioidaceae</taxon>
        <taxon>Nocardioides</taxon>
    </lineage>
</organism>
<protein>
    <recommendedName>
        <fullName evidence="2">enoyl-CoA hydratase</fullName>
        <ecNumber evidence="2">4.2.1.17</ecNumber>
    </recommendedName>
</protein>
<dbReference type="FunFam" id="1.10.12.10:FF:000001">
    <property type="entry name" value="Probable enoyl-CoA hydratase, mitochondrial"/>
    <property type="match status" value="1"/>
</dbReference>
<comment type="caution">
    <text evidence="7">The sequence shown here is derived from an EMBL/GenBank/DDBJ whole genome shotgun (WGS) entry which is preliminary data.</text>
</comment>